<evidence type="ECO:0000259" key="3">
    <source>
        <dbReference type="PROSITE" id="PS51186"/>
    </source>
</evidence>
<dbReference type="EMBL" id="CP025746">
    <property type="protein sequence ID" value="QAA33314.1"/>
    <property type="molecule type" value="Genomic_DNA"/>
</dbReference>
<evidence type="ECO:0000256" key="2">
    <source>
        <dbReference type="ARBA" id="ARBA00023315"/>
    </source>
</evidence>
<evidence type="ECO:0000256" key="1">
    <source>
        <dbReference type="ARBA" id="ARBA00022679"/>
    </source>
</evidence>
<keyword evidence="2" id="KW-0012">Acyltransferase</keyword>
<organism evidence="4 5">
    <name type="scientific">Clostridium manihotivorum</name>
    <dbReference type="NCBI Taxonomy" id="2320868"/>
    <lineage>
        <taxon>Bacteria</taxon>
        <taxon>Bacillati</taxon>
        <taxon>Bacillota</taxon>
        <taxon>Clostridia</taxon>
        <taxon>Eubacteriales</taxon>
        <taxon>Clostridiaceae</taxon>
        <taxon>Clostridium</taxon>
    </lineage>
</organism>
<dbReference type="PROSITE" id="PS51186">
    <property type="entry name" value="GNAT"/>
    <property type="match status" value="1"/>
</dbReference>
<dbReference type="GO" id="GO:0016747">
    <property type="term" value="F:acyltransferase activity, transferring groups other than amino-acyl groups"/>
    <property type="evidence" value="ECO:0007669"/>
    <property type="project" value="InterPro"/>
</dbReference>
<dbReference type="Proteomes" id="UP000286268">
    <property type="component" value="Chromosome"/>
</dbReference>
<dbReference type="PANTHER" id="PTHR43420">
    <property type="entry name" value="ACETYLTRANSFERASE"/>
    <property type="match status" value="1"/>
</dbReference>
<dbReference type="KEGG" id="cmah:C1I91_17600"/>
<gene>
    <name evidence="4" type="ORF">C1I91_17600</name>
</gene>
<accession>A0A3R5V9N4</accession>
<protein>
    <submittedName>
        <fullName evidence="4">GNAT family N-acetyltransferase</fullName>
    </submittedName>
</protein>
<dbReference type="AlphaFoldDB" id="A0A3R5V9N4"/>
<reference evidence="4 5" key="1">
    <citation type="submission" date="2018-01" db="EMBL/GenBank/DDBJ databases">
        <title>Genome Sequencing and Assembly of Anaerobacter polyendosporus strain CT4.</title>
        <authorList>
            <person name="Tachaapaikoon C."/>
            <person name="Sutheeworapong S."/>
            <person name="Jenjaroenpun P."/>
            <person name="Wongsurawat T."/>
            <person name="Nookeaw I."/>
            <person name="Cheawchanlertfa P."/>
            <person name="Kosugi A."/>
            <person name="Cheevadhanarak S."/>
            <person name="Ratanakhanokchai K."/>
        </authorList>
    </citation>
    <scope>NUCLEOTIDE SEQUENCE [LARGE SCALE GENOMIC DNA]</scope>
    <source>
        <strain evidence="4 5">CT4</strain>
    </source>
</reference>
<dbReference type="OrthoDB" id="7163760at2"/>
<dbReference type="InterPro" id="IPR050680">
    <property type="entry name" value="YpeA/RimI_acetyltransf"/>
</dbReference>
<evidence type="ECO:0000313" key="5">
    <source>
        <dbReference type="Proteomes" id="UP000286268"/>
    </source>
</evidence>
<dbReference type="PANTHER" id="PTHR43420:SF44">
    <property type="entry name" value="ACETYLTRANSFERASE YPEA"/>
    <property type="match status" value="1"/>
</dbReference>
<dbReference type="RefSeq" id="WP_128214037.1">
    <property type="nucleotide sequence ID" value="NZ_CP025746.1"/>
</dbReference>
<proteinExistence type="predicted"/>
<dbReference type="InterPro" id="IPR000182">
    <property type="entry name" value="GNAT_dom"/>
</dbReference>
<sequence length="284" mass="32930">MIIKSYNNLNDELVNAIKELEVVCKKQDNLKGDIFLDNALNFNKEINNLFMANEGERLVSIIYLFLPTKAEAEVSAYTHPDYRQKGYFKELLNKAKEEISKYDISDFLFVCESESKDGKLTLKAIEAKYDFTEYLLRYNKKSDKVAADSDITLEKCKLKHLDAIIDTSMNAFGESYEDAKNYATNTIDSKDRDLYLVNYEDKIIGMCCLNYSEEDVFLFGFAIKKEYQGRKLGKSALKKIINLVVDEKNKNLRLEVDSNNLVAFNLYKKSGFEIINAFEYYRKK</sequence>
<dbReference type="Pfam" id="PF00583">
    <property type="entry name" value="Acetyltransf_1"/>
    <property type="match status" value="1"/>
</dbReference>
<keyword evidence="5" id="KW-1185">Reference proteome</keyword>
<evidence type="ECO:0000313" key="4">
    <source>
        <dbReference type="EMBL" id="QAA33314.1"/>
    </source>
</evidence>
<name>A0A3R5V9N4_9CLOT</name>
<keyword evidence="1 4" id="KW-0808">Transferase</keyword>
<dbReference type="CDD" id="cd04301">
    <property type="entry name" value="NAT_SF"/>
    <property type="match status" value="2"/>
</dbReference>
<feature type="domain" description="N-acetyltransferase" evidence="3">
    <location>
        <begin position="151"/>
        <end position="284"/>
    </location>
</feature>
<dbReference type="InterPro" id="IPR016181">
    <property type="entry name" value="Acyl_CoA_acyltransferase"/>
</dbReference>
<dbReference type="Gene3D" id="3.40.630.30">
    <property type="match status" value="2"/>
</dbReference>
<dbReference type="SUPFAM" id="SSF55729">
    <property type="entry name" value="Acyl-CoA N-acyltransferases (Nat)"/>
    <property type="match status" value="2"/>
</dbReference>